<organism evidence="1 2">
    <name type="scientific">Iris pallida</name>
    <name type="common">Sweet iris</name>
    <dbReference type="NCBI Taxonomy" id="29817"/>
    <lineage>
        <taxon>Eukaryota</taxon>
        <taxon>Viridiplantae</taxon>
        <taxon>Streptophyta</taxon>
        <taxon>Embryophyta</taxon>
        <taxon>Tracheophyta</taxon>
        <taxon>Spermatophyta</taxon>
        <taxon>Magnoliopsida</taxon>
        <taxon>Liliopsida</taxon>
        <taxon>Asparagales</taxon>
        <taxon>Iridaceae</taxon>
        <taxon>Iridoideae</taxon>
        <taxon>Irideae</taxon>
        <taxon>Iris</taxon>
    </lineage>
</organism>
<dbReference type="Proteomes" id="UP001140949">
    <property type="component" value="Unassembled WGS sequence"/>
</dbReference>
<accession>A0AAX6H9N9</accession>
<sequence length="82" mass="9824">MDQPKKLLNLINMELEWVRGAARFSRYLGILARDSNQMPFSYLLWDKVPREKKILLWQMIRVSFCIPQILFLVICCDVLKHE</sequence>
<dbReference type="EMBL" id="JANAVB010011199">
    <property type="protein sequence ID" value="KAJ6837769.1"/>
    <property type="molecule type" value="Genomic_DNA"/>
</dbReference>
<protein>
    <submittedName>
        <fullName evidence="1">Uncharacterized protein</fullName>
    </submittedName>
</protein>
<gene>
    <name evidence="1" type="ORF">M6B38_322835</name>
</gene>
<proteinExistence type="predicted"/>
<reference evidence="1" key="2">
    <citation type="submission" date="2023-04" db="EMBL/GenBank/DDBJ databases">
        <authorList>
            <person name="Bruccoleri R.E."/>
            <person name="Oakeley E.J."/>
            <person name="Faust A.-M."/>
            <person name="Dessus-Babus S."/>
            <person name="Altorfer M."/>
            <person name="Burckhardt D."/>
            <person name="Oertli M."/>
            <person name="Naumann U."/>
            <person name="Petersen F."/>
            <person name="Wong J."/>
        </authorList>
    </citation>
    <scope>NUCLEOTIDE SEQUENCE</scope>
    <source>
        <strain evidence="1">GSM-AAB239-AS_SAM_17_03QT</strain>
        <tissue evidence="1">Leaf</tissue>
    </source>
</reference>
<evidence type="ECO:0000313" key="1">
    <source>
        <dbReference type="EMBL" id="KAJ6837769.1"/>
    </source>
</evidence>
<dbReference type="AlphaFoldDB" id="A0AAX6H9N9"/>
<comment type="caution">
    <text evidence="1">The sequence shown here is derived from an EMBL/GenBank/DDBJ whole genome shotgun (WGS) entry which is preliminary data.</text>
</comment>
<keyword evidence="2" id="KW-1185">Reference proteome</keyword>
<name>A0AAX6H9N9_IRIPA</name>
<reference evidence="1" key="1">
    <citation type="journal article" date="2023" name="GigaByte">
        <title>Genome assembly of the bearded iris, Iris pallida Lam.</title>
        <authorList>
            <person name="Bruccoleri R.E."/>
            <person name="Oakeley E.J."/>
            <person name="Faust A.M.E."/>
            <person name="Altorfer M."/>
            <person name="Dessus-Babus S."/>
            <person name="Burckhardt D."/>
            <person name="Oertli M."/>
            <person name="Naumann U."/>
            <person name="Petersen F."/>
            <person name="Wong J."/>
        </authorList>
    </citation>
    <scope>NUCLEOTIDE SEQUENCE</scope>
    <source>
        <strain evidence="1">GSM-AAB239-AS_SAM_17_03QT</strain>
    </source>
</reference>
<evidence type="ECO:0000313" key="2">
    <source>
        <dbReference type="Proteomes" id="UP001140949"/>
    </source>
</evidence>